<dbReference type="Proteomes" id="UP000196074">
    <property type="component" value="Unassembled WGS sequence"/>
</dbReference>
<organism evidence="1 2">
    <name type="scientific">Enterococcus cecorum</name>
    <dbReference type="NCBI Taxonomy" id="44008"/>
    <lineage>
        <taxon>Bacteria</taxon>
        <taxon>Bacillati</taxon>
        <taxon>Bacillota</taxon>
        <taxon>Bacilli</taxon>
        <taxon>Lactobacillales</taxon>
        <taxon>Enterococcaceae</taxon>
        <taxon>Enterococcus</taxon>
    </lineage>
</organism>
<evidence type="ECO:0000313" key="1">
    <source>
        <dbReference type="EMBL" id="OUQ09752.1"/>
    </source>
</evidence>
<dbReference type="EMBL" id="NFLC01000017">
    <property type="protein sequence ID" value="OUQ09752.1"/>
    <property type="molecule type" value="Genomic_DNA"/>
</dbReference>
<dbReference type="AlphaFoldDB" id="A0A1Y4QZ36"/>
<proteinExistence type="predicted"/>
<gene>
    <name evidence="1" type="ORF">B5E88_08880</name>
</gene>
<dbReference type="RefSeq" id="WP_087215475.1">
    <property type="nucleotide sequence ID" value="NZ_NFLC01000017.1"/>
</dbReference>
<name>A0A1Y4QZ36_9ENTE</name>
<sequence>MNMNNLISVYSTKMEEIGKGFIVKLGDEAPELIASSIDKVIESLYHLYRIDNNISIFDNVEKNQKELAATLVNLKLIKVIAKVDKIKQGGKIFCSDNYINFKTKKDSKKGRMMVIVE</sequence>
<comment type="caution">
    <text evidence="1">The sequence shown here is derived from an EMBL/GenBank/DDBJ whole genome shotgun (WGS) entry which is preliminary data.</text>
</comment>
<accession>A0A1Y4QZ36</accession>
<evidence type="ECO:0000313" key="2">
    <source>
        <dbReference type="Proteomes" id="UP000196074"/>
    </source>
</evidence>
<protein>
    <submittedName>
        <fullName evidence="1">Uncharacterized protein</fullName>
    </submittedName>
</protein>
<reference evidence="2" key="1">
    <citation type="submission" date="2017-04" db="EMBL/GenBank/DDBJ databases">
        <title>Function of individual gut microbiota members based on whole genome sequencing of pure cultures obtained from chicken caecum.</title>
        <authorList>
            <person name="Medvecky M."/>
            <person name="Cejkova D."/>
            <person name="Polansky O."/>
            <person name="Karasova D."/>
            <person name="Kubasova T."/>
            <person name="Cizek A."/>
            <person name="Rychlik I."/>
        </authorList>
    </citation>
    <scope>NUCLEOTIDE SEQUENCE [LARGE SCALE GENOMIC DNA]</scope>
    <source>
        <strain evidence="2">An144</strain>
    </source>
</reference>